<feature type="transmembrane region" description="Helical" evidence="10">
    <location>
        <begin position="189"/>
        <end position="214"/>
    </location>
</feature>
<evidence type="ECO:0000256" key="1">
    <source>
        <dbReference type="ARBA" id="ARBA00004141"/>
    </source>
</evidence>
<feature type="transmembrane region" description="Helical" evidence="10">
    <location>
        <begin position="155"/>
        <end position="177"/>
    </location>
</feature>
<sequence>MLRTPKAIQLALAASVFVTAVWSVDAAAGGGAAAEHTAWVFLWIALILGAAKTASLVERFGQPAVLGELLVGIALGNLFLLGIDWFESIKTDEIVKFLAELGVVILLFQIGLESSVDSMRRVGVRAFLVAVVGVVLPFLLGTLIVGPLLLPGLSFNAYLFLGATLTATSVGITGRVFKDMGTLQTAESQIVLGAAVIDDVLGLVILAVVSAIVSAGTVDALGVAWIVAKAMLFLVAALVLGQMMAPRISRFFSRIHTGVGMKFMLVIGTCLVFAFLAQQIGLAPIVGAFAAGLILDEVQFRDFESPEFIADVSREVQDMAPAVRERLGKVIARHQQRGLEELVSPLGHFLVPFFFVITGMGVRLDALFNLHAVLIALGITAAAVVGKVAAGIVAGKVDKWLVGWGMVPRGEVGLIFAVVGKGLGVVSDEVFSVIVIMVMLTTLMTPPILAFLIKRRQRSPAA</sequence>
<evidence type="ECO:0000256" key="5">
    <source>
        <dbReference type="ARBA" id="ARBA00022989"/>
    </source>
</evidence>
<dbReference type="PANTHER" id="PTHR43562:SF3">
    <property type="entry name" value="SODIUM ION_PROTON EXCHANGER (EUROFUNG)"/>
    <property type="match status" value="1"/>
</dbReference>
<reference evidence="12 13" key="1">
    <citation type="submission" date="2019-08" db="EMBL/GenBank/DDBJ databases">
        <title>Pelomicrobium methylotrophicum gen. nov., sp. nov. a moderately thermophilic, facultatively anaerobic, lithoautotrophic and methylotrophic bacterium isolated from a terrestrial mud volcano.</title>
        <authorList>
            <person name="Slobodkina G.B."/>
            <person name="Merkel A.Y."/>
            <person name="Slobodkin A.I."/>
        </authorList>
    </citation>
    <scope>NUCLEOTIDE SEQUENCE [LARGE SCALE GENOMIC DNA]</scope>
    <source>
        <strain evidence="12 13">SM250</strain>
    </source>
</reference>
<comment type="subcellular location">
    <subcellularLocation>
        <location evidence="1">Membrane</location>
        <topology evidence="1">Multi-pass membrane protein</topology>
    </subcellularLocation>
</comment>
<dbReference type="Gene3D" id="1.20.1530.20">
    <property type="match status" value="2"/>
</dbReference>
<keyword evidence="13" id="KW-1185">Reference proteome</keyword>
<dbReference type="Proteomes" id="UP000321201">
    <property type="component" value="Unassembled WGS sequence"/>
</dbReference>
<dbReference type="InterPro" id="IPR038770">
    <property type="entry name" value="Na+/solute_symporter_sf"/>
</dbReference>
<gene>
    <name evidence="12" type="ORF">FR698_03020</name>
</gene>
<feature type="transmembrane region" description="Helical" evidence="10">
    <location>
        <begin position="430"/>
        <end position="453"/>
    </location>
</feature>
<dbReference type="GO" id="GO:0015297">
    <property type="term" value="F:antiporter activity"/>
    <property type="evidence" value="ECO:0007669"/>
    <property type="project" value="UniProtKB-KW"/>
</dbReference>
<evidence type="ECO:0000256" key="4">
    <source>
        <dbReference type="ARBA" id="ARBA00022692"/>
    </source>
</evidence>
<keyword evidence="3" id="KW-0050">Antiport</keyword>
<feature type="transmembrane region" description="Helical" evidence="10">
    <location>
        <begin position="374"/>
        <end position="394"/>
    </location>
</feature>
<dbReference type="GO" id="GO:1902600">
    <property type="term" value="P:proton transmembrane transport"/>
    <property type="evidence" value="ECO:0007669"/>
    <property type="project" value="InterPro"/>
</dbReference>
<keyword evidence="8 10" id="KW-0472">Membrane</keyword>
<proteinExistence type="predicted"/>
<feature type="domain" description="Cation/H+ exchanger transmembrane" evidence="11">
    <location>
        <begin position="51"/>
        <end position="301"/>
    </location>
</feature>
<keyword evidence="2" id="KW-0813">Transport</keyword>
<accession>A0A5C7EKS2</accession>
<keyword evidence="7" id="KW-0406">Ion transport</keyword>
<keyword evidence="4 10" id="KW-0812">Transmembrane</keyword>
<evidence type="ECO:0000313" key="12">
    <source>
        <dbReference type="EMBL" id="TXF13201.1"/>
    </source>
</evidence>
<evidence type="ECO:0000256" key="10">
    <source>
        <dbReference type="SAM" id="Phobius"/>
    </source>
</evidence>
<feature type="transmembrane region" description="Helical" evidence="10">
    <location>
        <begin position="124"/>
        <end position="149"/>
    </location>
</feature>
<keyword evidence="9" id="KW-0739">Sodium transport</keyword>
<feature type="transmembrane region" description="Helical" evidence="10">
    <location>
        <begin position="220"/>
        <end position="241"/>
    </location>
</feature>
<feature type="transmembrane region" description="Helical" evidence="10">
    <location>
        <begin position="262"/>
        <end position="295"/>
    </location>
</feature>
<dbReference type="InterPro" id="IPR006153">
    <property type="entry name" value="Cation/H_exchanger_TM"/>
</dbReference>
<evidence type="ECO:0000259" key="11">
    <source>
        <dbReference type="Pfam" id="PF00999"/>
    </source>
</evidence>
<dbReference type="PANTHER" id="PTHR43562">
    <property type="entry name" value="NAPA-TYPE SODIUM/HYDROGEN ANTIPORTER"/>
    <property type="match status" value="1"/>
</dbReference>
<feature type="domain" description="Cation/H+ exchanger transmembrane" evidence="11">
    <location>
        <begin position="335"/>
        <end position="452"/>
    </location>
</feature>
<feature type="transmembrane region" description="Helical" evidence="10">
    <location>
        <begin position="342"/>
        <end position="362"/>
    </location>
</feature>
<evidence type="ECO:0000256" key="2">
    <source>
        <dbReference type="ARBA" id="ARBA00022448"/>
    </source>
</evidence>
<organism evidence="12 13">
    <name type="scientific">Pelomicrobium methylotrophicum</name>
    <dbReference type="NCBI Taxonomy" id="2602750"/>
    <lineage>
        <taxon>Bacteria</taxon>
        <taxon>Pseudomonadati</taxon>
        <taxon>Pseudomonadota</taxon>
        <taxon>Hydrogenophilia</taxon>
        <taxon>Hydrogenophilia incertae sedis</taxon>
        <taxon>Pelomicrobium</taxon>
    </lineage>
</organism>
<dbReference type="OrthoDB" id="9793589at2"/>
<dbReference type="InParanoid" id="A0A5C7EKS2"/>
<feature type="transmembrane region" description="Helical" evidence="10">
    <location>
        <begin position="36"/>
        <end position="57"/>
    </location>
</feature>
<dbReference type="GO" id="GO:0006814">
    <property type="term" value="P:sodium ion transport"/>
    <property type="evidence" value="ECO:0007669"/>
    <property type="project" value="UniProtKB-KW"/>
</dbReference>
<evidence type="ECO:0000256" key="3">
    <source>
        <dbReference type="ARBA" id="ARBA00022449"/>
    </source>
</evidence>
<evidence type="ECO:0000256" key="8">
    <source>
        <dbReference type="ARBA" id="ARBA00023136"/>
    </source>
</evidence>
<dbReference type="AlphaFoldDB" id="A0A5C7EKS2"/>
<dbReference type="GO" id="GO:0016020">
    <property type="term" value="C:membrane"/>
    <property type="evidence" value="ECO:0007669"/>
    <property type="project" value="UniProtKB-SubCell"/>
</dbReference>
<keyword evidence="5 10" id="KW-1133">Transmembrane helix</keyword>
<protein>
    <submittedName>
        <fullName evidence="12">Cation:proton antiporter</fullName>
    </submittedName>
</protein>
<name>A0A5C7EKS2_9PROT</name>
<evidence type="ECO:0000256" key="6">
    <source>
        <dbReference type="ARBA" id="ARBA00023053"/>
    </source>
</evidence>
<dbReference type="EMBL" id="VPFL01000003">
    <property type="protein sequence ID" value="TXF13201.1"/>
    <property type="molecule type" value="Genomic_DNA"/>
</dbReference>
<evidence type="ECO:0000313" key="13">
    <source>
        <dbReference type="Proteomes" id="UP000321201"/>
    </source>
</evidence>
<dbReference type="Pfam" id="PF00999">
    <property type="entry name" value="Na_H_Exchanger"/>
    <property type="match status" value="2"/>
</dbReference>
<evidence type="ECO:0000256" key="7">
    <source>
        <dbReference type="ARBA" id="ARBA00023065"/>
    </source>
</evidence>
<feature type="transmembrane region" description="Helical" evidence="10">
    <location>
        <begin position="94"/>
        <end position="112"/>
    </location>
</feature>
<keyword evidence="6" id="KW-0915">Sodium</keyword>
<feature type="transmembrane region" description="Helical" evidence="10">
    <location>
        <begin position="64"/>
        <end position="82"/>
    </location>
</feature>
<evidence type="ECO:0000256" key="9">
    <source>
        <dbReference type="ARBA" id="ARBA00023201"/>
    </source>
</evidence>
<comment type="caution">
    <text evidence="12">The sequence shown here is derived from an EMBL/GenBank/DDBJ whole genome shotgun (WGS) entry which is preliminary data.</text>
</comment>